<dbReference type="PANTHER" id="PTHR19848">
    <property type="entry name" value="WD40 REPEAT PROTEIN"/>
    <property type="match status" value="1"/>
</dbReference>
<feature type="repeat" description="WD" evidence="3">
    <location>
        <begin position="220"/>
        <end position="252"/>
    </location>
</feature>
<dbReference type="EMBL" id="JBHULR010000005">
    <property type="protein sequence ID" value="MFD2548647.1"/>
    <property type="molecule type" value="Genomic_DNA"/>
</dbReference>
<dbReference type="SMART" id="SM00320">
    <property type="entry name" value="WD40"/>
    <property type="match status" value="7"/>
</dbReference>
<dbReference type="Pfam" id="PF00400">
    <property type="entry name" value="WD40"/>
    <property type="match status" value="3"/>
</dbReference>
<dbReference type="PROSITE" id="PS50294">
    <property type="entry name" value="WD_REPEATS_REGION"/>
    <property type="match status" value="2"/>
</dbReference>
<dbReference type="InterPro" id="IPR015943">
    <property type="entry name" value="WD40/YVTN_repeat-like_dom_sf"/>
</dbReference>
<comment type="caution">
    <text evidence="4">The sequence shown here is derived from an EMBL/GenBank/DDBJ whole genome shotgun (WGS) entry which is preliminary data.</text>
</comment>
<evidence type="ECO:0000256" key="3">
    <source>
        <dbReference type="PROSITE-ProRule" id="PRU00221"/>
    </source>
</evidence>
<reference evidence="5" key="1">
    <citation type="journal article" date="2019" name="Int. J. Syst. Evol. Microbiol.">
        <title>The Global Catalogue of Microorganisms (GCM) 10K type strain sequencing project: providing services to taxonomists for standard genome sequencing and annotation.</title>
        <authorList>
            <consortium name="The Broad Institute Genomics Platform"/>
            <consortium name="The Broad Institute Genome Sequencing Center for Infectious Disease"/>
            <person name="Wu L."/>
            <person name="Ma J."/>
        </authorList>
    </citation>
    <scope>NUCLEOTIDE SEQUENCE [LARGE SCALE GENOMIC DNA]</scope>
    <source>
        <strain evidence="5">KCTC 42662</strain>
    </source>
</reference>
<dbReference type="RefSeq" id="WP_380904604.1">
    <property type="nucleotide sequence ID" value="NZ_JBHUEG010000004.1"/>
</dbReference>
<feature type="repeat" description="WD" evidence="3">
    <location>
        <begin position="12"/>
        <end position="53"/>
    </location>
</feature>
<keyword evidence="2" id="KW-0677">Repeat</keyword>
<gene>
    <name evidence="4" type="ORF">ACFSR5_13415</name>
</gene>
<keyword evidence="1 3" id="KW-0853">WD repeat</keyword>
<dbReference type="InterPro" id="IPR001680">
    <property type="entry name" value="WD40_rpt"/>
</dbReference>
<dbReference type="Proteomes" id="UP001597545">
    <property type="component" value="Unassembled WGS sequence"/>
</dbReference>
<dbReference type="Gene3D" id="2.130.10.10">
    <property type="entry name" value="YVTN repeat-like/Quinoprotein amine dehydrogenase"/>
    <property type="match status" value="2"/>
</dbReference>
<keyword evidence="5" id="KW-1185">Reference proteome</keyword>
<feature type="repeat" description="WD" evidence="3">
    <location>
        <begin position="268"/>
        <end position="299"/>
    </location>
</feature>
<accession>A0ABW5KII1</accession>
<evidence type="ECO:0000256" key="1">
    <source>
        <dbReference type="ARBA" id="ARBA00022574"/>
    </source>
</evidence>
<organism evidence="4 5">
    <name type="scientific">Sphingobacterium suaedae</name>
    <dbReference type="NCBI Taxonomy" id="1686402"/>
    <lineage>
        <taxon>Bacteria</taxon>
        <taxon>Pseudomonadati</taxon>
        <taxon>Bacteroidota</taxon>
        <taxon>Sphingobacteriia</taxon>
        <taxon>Sphingobacteriales</taxon>
        <taxon>Sphingobacteriaceae</taxon>
        <taxon>Sphingobacterium</taxon>
    </lineage>
</organism>
<proteinExistence type="predicted"/>
<dbReference type="PANTHER" id="PTHR19848:SF0">
    <property type="entry name" value="NOTCHLESS PROTEIN HOMOLOG 1"/>
    <property type="match status" value="1"/>
</dbReference>
<dbReference type="SUPFAM" id="SSF50978">
    <property type="entry name" value="WD40 repeat-like"/>
    <property type="match status" value="1"/>
</dbReference>
<evidence type="ECO:0000256" key="2">
    <source>
        <dbReference type="ARBA" id="ARBA00022737"/>
    </source>
</evidence>
<dbReference type="InterPro" id="IPR020472">
    <property type="entry name" value="WD40_PAC1"/>
</dbReference>
<sequence length="304" mass="33955">MYTADISLSTTLTGHQNPIFALANGLDASSIFSAGNDKGVVEWDLRTGKFKRILCAVPSSVYALELLKDRGLLLIGMRNGELWVVDVEKQRLLHKLKTERGAVFAVRALMEKGELIGIGEEGVAYVWSLDSFDLLYRFRVSHTTVRTVQPFPGANQVVFGDKDGVIHVYDVDDFKALYKKKIHSLPVTALSVSETYIYSGGRDAQFYQLTQSDLSVVRTMTPHMFTVYGILPHPVHPVFATVSRDKSIKIWDTVSLGLMKNISADRGYDTHRLSINTAIWNGDQFLTAGDDKVIKVWDVVIQDI</sequence>
<dbReference type="PROSITE" id="PS50082">
    <property type="entry name" value="WD_REPEATS_2"/>
    <property type="match status" value="3"/>
</dbReference>
<evidence type="ECO:0000313" key="4">
    <source>
        <dbReference type="EMBL" id="MFD2548647.1"/>
    </source>
</evidence>
<name>A0ABW5KII1_9SPHI</name>
<evidence type="ECO:0000313" key="5">
    <source>
        <dbReference type="Proteomes" id="UP001597545"/>
    </source>
</evidence>
<dbReference type="InterPro" id="IPR036322">
    <property type="entry name" value="WD40_repeat_dom_sf"/>
</dbReference>
<dbReference type="PRINTS" id="PR00320">
    <property type="entry name" value="GPROTEINBRPT"/>
</dbReference>
<protein>
    <submittedName>
        <fullName evidence="4">WD40 repeat domain-containing protein</fullName>
    </submittedName>
</protein>